<evidence type="ECO:0000256" key="1">
    <source>
        <dbReference type="ARBA" id="ARBA00005715"/>
    </source>
</evidence>
<name>A0A4R2BJP4_9BACI</name>
<comment type="caution">
    <text evidence="9">The sequence shown here is derived from an EMBL/GenBank/DDBJ whole genome shotgun (WGS) entry which is preliminary data.</text>
</comment>
<dbReference type="Pfam" id="PF07005">
    <property type="entry name" value="SBD_N"/>
    <property type="match status" value="1"/>
</dbReference>
<dbReference type="InterPro" id="IPR031475">
    <property type="entry name" value="NBD_C"/>
</dbReference>
<dbReference type="AlphaFoldDB" id="A0A4R2BJP4"/>
<dbReference type="Pfam" id="PF17042">
    <property type="entry name" value="NBD_C"/>
    <property type="match status" value="1"/>
</dbReference>
<comment type="similarity">
    <text evidence="1">Belongs to the four-carbon acid sugar kinase family.</text>
</comment>
<dbReference type="GO" id="GO:0005524">
    <property type="term" value="F:ATP binding"/>
    <property type="evidence" value="ECO:0007669"/>
    <property type="project" value="UniProtKB-KW"/>
</dbReference>
<protein>
    <submittedName>
        <fullName evidence="9">Uncharacterized protein YgbK (DUF1537 family)</fullName>
    </submittedName>
</protein>
<dbReference type="InterPro" id="IPR042213">
    <property type="entry name" value="NBD_C_sf"/>
</dbReference>
<sequence length="479" mass="52905">MPQLIDYQPIEKILNQLPENTAWASIRRDIRKKLNKSSYKLIVLDDDPTGVQTVHDIYVITDWEKDWIKKGLSDDRNVLYILTNTRSYGAEEAERINREIVQNLCSVARELNIHFSIISRGDSTLRGHYPLEIDVLADQLEESCGVSVSGHLIVPAFFEAHRYTIGNTHYLAESGNLVPTSDTEFSNDAVFGYSTAHLPDYISEKSGGRVSSSEVVSISLEDIREGGVDKVYQTLLKAENNQPIIINAASYQDLDIVSLAVLQALEAGKHFLSRTAASFVKSLGGFENRPYVKAEDLQTSGTKGRYGGLIIVGSHTKKTTEQIQSLMDQTFVQKIEMNVPKLLDPRERDSELHRVIGELEVKLASGLDTVIYTSRGVIKVEGKEENLHISQSISGALVAVVQSLAVKPRFIIAKGGITSSDIATKGLGIKKAKILGQAIAGVPVWFTGSEAHFQNTPYIVFPGNVGNRESILEIVRNLQ</sequence>
<keyword evidence="5" id="KW-0067">ATP-binding</keyword>
<accession>A0A4R2BJP4</accession>
<keyword evidence="2" id="KW-0808">Transferase</keyword>
<dbReference type="InterPro" id="IPR037051">
    <property type="entry name" value="4-carb_acid_sugar_kinase_N_sf"/>
</dbReference>
<reference evidence="9 10" key="1">
    <citation type="journal article" date="2015" name="Stand. Genomic Sci.">
        <title>Genomic Encyclopedia of Bacterial and Archaeal Type Strains, Phase III: the genomes of soil and plant-associated and newly described type strains.</title>
        <authorList>
            <person name="Whitman W.B."/>
            <person name="Woyke T."/>
            <person name="Klenk H.P."/>
            <person name="Zhou Y."/>
            <person name="Lilburn T.G."/>
            <person name="Beck B.J."/>
            <person name="De Vos P."/>
            <person name="Vandamme P."/>
            <person name="Eisen J.A."/>
            <person name="Garrity G."/>
            <person name="Hugenholtz P."/>
            <person name="Kyrpides N.C."/>
        </authorList>
    </citation>
    <scope>NUCLEOTIDE SEQUENCE [LARGE SCALE GENOMIC DNA]</scope>
    <source>
        <strain evidence="9 10">CV53</strain>
    </source>
</reference>
<dbReference type="InterPro" id="IPR010737">
    <property type="entry name" value="4-carb_acid_sugar_kinase_N"/>
</dbReference>
<gene>
    <name evidence="9" type="ORF">EV146_102367</name>
</gene>
<evidence type="ECO:0000256" key="4">
    <source>
        <dbReference type="ARBA" id="ARBA00022777"/>
    </source>
</evidence>
<evidence type="ECO:0000256" key="5">
    <source>
        <dbReference type="ARBA" id="ARBA00022840"/>
    </source>
</evidence>
<evidence type="ECO:0000259" key="7">
    <source>
        <dbReference type="Pfam" id="PF07005"/>
    </source>
</evidence>
<evidence type="ECO:0000313" key="10">
    <source>
        <dbReference type="Proteomes" id="UP000295689"/>
    </source>
</evidence>
<feature type="domain" description="Four-carbon acid sugar kinase N-terminal" evidence="7">
    <location>
        <begin position="41"/>
        <end position="283"/>
    </location>
</feature>
<evidence type="ECO:0000313" key="9">
    <source>
        <dbReference type="EMBL" id="TCN27417.1"/>
    </source>
</evidence>
<keyword evidence="10" id="KW-1185">Reference proteome</keyword>
<dbReference type="Gene3D" id="3.40.50.10840">
    <property type="entry name" value="Putative sugar-binding, N-terminal domain"/>
    <property type="match status" value="1"/>
</dbReference>
<evidence type="ECO:0000256" key="2">
    <source>
        <dbReference type="ARBA" id="ARBA00022679"/>
    </source>
</evidence>
<keyword evidence="3" id="KW-0547">Nucleotide-binding</keyword>
<evidence type="ECO:0000256" key="6">
    <source>
        <dbReference type="ARBA" id="ARBA00023277"/>
    </source>
</evidence>
<dbReference type="Gene3D" id="3.40.980.20">
    <property type="entry name" value="Four-carbon acid sugar kinase, nucleotide binding domain"/>
    <property type="match status" value="1"/>
</dbReference>
<evidence type="ECO:0000256" key="3">
    <source>
        <dbReference type="ARBA" id="ARBA00022741"/>
    </source>
</evidence>
<keyword evidence="6" id="KW-0119">Carbohydrate metabolism</keyword>
<feature type="domain" description="Four-carbon acid sugar kinase nucleotide binding" evidence="8">
    <location>
        <begin position="309"/>
        <end position="470"/>
    </location>
</feature>
<dbReference type="GO" id="GO:0016301">
    <property type="term" value="F:kinase activity"/>
    <property type="evidence" value="ECO:0007669"/>
    <property type="project" value="UniProtKB-KW"/>
</dbReference>
<proteinExistence type="inferred from homology"/>
<dbReference type="SUPFAM" id="SSF142764">
    <property type="entry name" value="YgbK-like"/>
    <property type="match status" value="1"/>
</dbReference>
<keyword evidence="4" id="KW-0418">Kinase</keyword>
<dbReference type="RefSeq" id="WP_132002264.1">
    <property type="nucleotide sequence ID" value="NZ_JABUHM010000001.1"/>
</dbReference>
<dbReference type="Proteomes" id="UP000295689">
    <property type="component" value="Unassembled WGS sequence"/>
</dbReference>
<evidence type="ECO:0000259" key="8">
    <source>
        <dbReference type="Pfam" id="PF17042"/>
    </source>
</evidence>
<organism evidence="9 10">
    <name type="scientific">Mesobacillus foraminis</name>
    <dbReference type="NCBI Taxonomy" id="279826"/>
    <lineage>
        <taxon>Bacteria</taxon>
        <taxon>Bacillati</taxon>
        <taxon>Bacillota</taxon>
        <taxon>Bacilli</taxon>
        <taxon>Bacillales</taxon>
        <taxon>Bacillaceae</taxon>
        <taxon>Mesobacillus</taxon>
    </lineage>
</organism>
<dbReference type="EMBL" id="SLVV01000002">
    <property type="protein sequence ID" value="TCN27417.1"/>
    <property type="molecule type" value="Genomic_DNA"/>
</dbReference>